<organism evidence="1 2">
    <name type="scientific">Populus trichocarpa</name>
    <name type="common">Western balsam poplar</name>
    <name type="synonym">Populus balsamifera subsp. trichocarpa</name>
    <dbReference type="NCBI Taxonomy" id="3694"/>
    <lineage>
        <taxon>Eukaryota</taxon>
        <taxon>Viridiplantae</taxon>
        <taxon>Streptophyta</taxon>
        <taxon>Embryophyta</taxon>
        <taxon>Tracheophyta</taxon>
        <taxon>Spermatophyta</taxon>
        <taxon>Magnoliopsida</taxon>
        <taxon>eudicotyledons</taxon>
        <taxon>Gunneridae</taxon>
        <taxon>Pentapetalae</taxon>
        <taxon>rosids</taxon>
        <taxon>fabids</taxon>
        <taxon>Malpighiales</taxon>
        <taxon>Salicaceae</taxon>
        <taxon>Saliceae</taxon>
        <taxon>Populus</taxon>
    </lineage>
</organism>
<accession>U5GI49</accession>
<evidence type="ECO:0000313" key="2">
    <source>
        <dbReference type="Proteomes" id="UP000006729"/>
    </source>
</evidence>
<name>U5GI49_POPTR</name>
<reference evidence="1 2" key="1">
    <citation type="journal article" date="2006" name="Science">
        <title>The genome of black cottonwood, Populus trichocarpa (Torr. &amp; Gray).</title>
        <authorList>
            <person name="Tuskan G.A."/>
            <person name="Difazio S."/>
            <person name="Jansson S."/>
            <person name="Bohlmann J."/>
            <person name="Grigoriev I."/>
            <person name="Hellsten U."/>
            <person name="Putnam N."/>
            <person name="Ralph S."/>
            <person name="Rombauts S."/>
            <person name="Salamov A."/>
            <person name="Schein J."/>
            <person name="Sterck L."/>
            <person name="Aerts A."/>
            <person name="Bhalerao R.R."/>
            <person name="Bhalerao R.P."/>
            <person name="Blaudez D."/>
            <person name="Boerjan W."/>
            <person name="Brun A."/>
            <person name="Brunner A."/>
            <person name="Busov V."/>
            <person name="Campbell M."/>
            <person name="Carlson J."/>
            <person name="Chalot M."/>
            <person name="Chapman J."/>
            <person name="Chen G.L."/>
            <person name="Cooper D."/>
            <person name="Coutinho P.M."/>
            <person name="Couturier J."/>
            <person name="Covert S."/>
            <person name="Cronk Q."/>
            <person name="Cunningham R."/>
            <person name="Davis J."/>
            <person name="Degroeve S."/>
            <person name="Dejardin A."/>
            <person name="Depamphilis C."/>
            <person name="Detter J."/>
            <person name="Dirks B."/>
            <person name="Dubchak I."/>
            <person name="Duplessis S."/>
            <person name="Ehlting J."/>
            <person name="Ellis B."/>
            <person name="Gendler K."/>
            <person name="Goodstein D."/>
            <person name="Gribskov M."/>
            <person name="Grimwood J."/>
            <person name="Groover A."/>
            <person name="Gunter L."/>
            <person name="Hamberger B."/>
            <person name="Heinze B."/>
            <person name="Helariutta Y."/>
            <person name="Henrissat B."/>
            <person name="Holligan D."/>
            <person name="Holt R."/>
            <person name="Huang W."/>
            <person name="Islam-Faridi N."/>
            <person name="Jones S."/>
            <person name="Jones-Rhoades M."/>
            <person name="Jorgensen R."/>
            <person name="Joshi C."/>
            <person name="Kangasjarvi J."/>
            <person name="Karlsson J."/>
            <person name="Kelleher C."/>
            <person name="Kirkpatrick R."/>
            <person name="Kirst M."/>
            <person name="Kohler A."/>
            <person name="Kalluri U."/>
            <person name="Larimer F."/>
            <person name="Leebens-Mack J."/>
            <person name="Leple J.C."/>
            <person name="Locascio P."/>
            <person name="Lou Y."/>
            <person name="Lucas S."/>
            <person name="Martin F."/>
            <person name="Montanini B."/>
            <person name="Napoli C."/>
            <person name="Nelson D.R."/>
            <person name="Nelson C."/>
            <person name="Nieminen K."/>
            <person name="Nilsson O."/>
            <person name="Pereda V."/>
            <person name="Peter G."/>
            <person name="Philippe R."/>
            <person name="Pilate G."/>
            <person name="Poliakov A."/>
            <person name="Razumovskaya J."/>
            <person name="Richardson P."/>
            <person name="Rinaldi C."/>
            <person name="Ritland K."/>
            <person name="Rouze P."/>
            <person name="Ryaboy D."/>
            <person name="Schmutz J."/>
            <person name="Schrader J."/>
            <person name="Segerman B."/>
            <person name="Shin H."/>
            <person name="Siddiqui A."/>
            <person name="Sterky F."/>
            <person name="Terry A."/>
            <person name="Tsai C.J."/>
            <person name="Uberbacher E."/>
            <person name="Unneberg P."/>
            <person name="Vahala J."/>
            <person name="Wall K."/>
            <person name="Wessler S."/>
            <person name="Yang G."/>
            <person name="Yin T."/>
            <person name="Douglas C."/>
            <person name="Marra M."/>
            <person name="Sandberg G."/>
            <person name="Van de Peer Y."/>
            <person name="Rokhsar D."/>
        </authorList>
    </citation>
    <scope>NUCLEOTIDE SEQUENCE [LARGE SCALE GENOMIC DNA]</scope>
    <source>
        <strain evidence="2">cv. Nisqually</strain>
    </source>
</reference>
<keyword evidence="2" id="KW-1185">Reference proteome</keyword>
<evidence type="ECO:0000313" key="1">
    <source>
        <dbReference type="EMBL" id="PNT40368.1"/>
    </source>
</evidence>
<dbReference type="EMBL" id="CM009293">
    <property type="protein sequence ID" value="PNT40368.1"/>
    <property type="molecule type" value="Genomic_DNA"/>
</dbReference>
<sequence>MKKRFPNIKAITISKPTNRAHAHLELKKQKSLQRLQLIHHLTSPKIHLIYTINNCPCLFFNINNKKLGKLSN</sequence>
<dbReference type="Proteomes" id="UP000006729">
    <property type="component" value="Chromosome 4"/>
</dbReference>
<gene>
    <name evidence="1" type="ORF">POPTR_004G093700</name>
</gene>
<dbReference type="HOGENOM" id="CLU_2726937_0_0_1"/>
<dbReference type="AlphaFoldDB" id="U5GI49"/>
<proteinExistence type="predicted"/>
<protein>
    <submittedName>
        <fullName evidence="1">Uncharacterized protein</fullName>
    </submittedName>
</protein>
<dbReference type="InParanoid" id="U5GI49"/>